<sequence>MFCLRRANPVFNLLKVPASPRSLVSSLRKPVSITTLSLPRCSLSTATDLCNDLFNYTSGRWVYNDVLRHEERRLTFNVDELCRLAAESINQSPPDVVSISKLAEGGFNRTFIIALRDGAQKVARIPYPMTVPKYCAVASEAATIEYLRSFGMPVPKIYGYSPGSDNATGTAYILMEFVQGSKLSEVWRSLDDQEVISVVRQLTQLESKIMTLSFPAGGSLFFTKDLEKVAQELGIPPEDKRFCVGPDVRLPLWYGRRAQLEVNRGPCTSFSAVPFTWRSLDNQSCRCGVRGGPPLPSYHVESLERYLSITSSLVPSDLSLSRFCMRHPDLQYNNIIVSRSPDSDCKVIGLIGWQHASILPMFINYDDSNLDELNEAERVHEEYLYRCHLVHYHYVTSTKECNQLHYAAFTDPLYALRGRLFQEAGTPWEGETHNLKTALIQAAKKWEKLTGGGVPCPEELAQAERGFEFLQSMCDVGEEGWVLPEDYDSAVVFLKDRKEAAFAGAESEEDREEIMTQWPWDDMDEEKYM</sequence>
<keyword evidence="2" id="KW-1185">Reference proteome</keyword>
<evidence type="ECO:0000313" key="1">
    <source>
        <dbReference type="EMBL" id="KAF9076022.1"/>
    </source>
</evidence>
<dbReference type="AlphaFoldDB" id="A0A9P5UEA4"/>
<evidence type="ECO:0000313" key="2">
    <source>
        <dbReference type="Proteomes" id="UP000772434"/>
    </source>
</evidence>
<gene>
    <name evidence="1" type="ORF">BDP27DRAFT_1380151</name>
</gene>
<dbReference type="InterPro" id="IPR011009">
    <property type="entry name" value="Kinase-like_dom_sf"/>
</dbReference>
<dbReference type="PANTHER" id="PTHR36091:SF2">
    <property type="entry name" value="AMINOGLYCOSIDE PHOSPHOTRANSFERASE DOMAIN-CONTAINING PROTEIN"/>
    <property type="match status" value="1"/>
</dbReference>
<dbReference type="Gene3D" id="3.30.200.20">
    <property type="entry name" value="Phosphorylase Kinase, domain 1"/>
    <property type="match status" value="1"/>
</dbReference>
<protein>
    <submittedName>
        <fullName evidence="1">Kinase-like domain-containing protein</fullName>
    </submittedName>
</protein>
<dbReference type="GO" id="GO:0005739">
    <property type="term" value="C:mitochondrion"/>
    <property type="evidence" value="ECO:0007669"/>
    <property type="project" value="TreeGrafter"/>
</dbReference>
<accession>A0A9P5UEA4</accession>
<dbReference type="Proteomes" id="UP000772434">
    <property type="component" value="Unassembled WGS sequence"/>
</dbReference>
<dbReference type="PANTHER" id="PTHR36091">
    <property type="entry name" value="ALTERED INHERITANCE OF MITOCHONDRIA PROTEIN 9, MITOCHONDRIAL"/>
    <property type="match status" value="1"/>
</dbReference>
<dbReference type="OrthoDB" id="2831558at2759"/>
<dbReference type="SUPFAM" id="SSF56112">
    <property type="entry name" value="Protein kinase-like (PK-like)"/>
    <property type="match status" value="1"/>
</dbReference>
<dbReference type="InterPro" id="IPR051035">
    <property type="entry name" value="Mito_inheritance_9"/>
</dbReference>
<proteinExistence type="predicted"/>
<dbReference type="EMBL" id="JADNRY010000007">
    <property type="protein sequence ID" value="KAF9076022.1"/>
    <property type="molecule type" value="Genomic_DNA"/>
</dbReference>
<reference evidence="1" key="1">
    <citation type="submission" date="2020-11" db="EMBL/GenBank/DDBJ databases">
        <authorList>
            <consortium name="DOE Joint Genome Institute"/>
            <person name="Ahrendt S."/>
            <person name="Riley R."/>
            <person name="Andreopoulos W."/>
            <person name="Labutti K."/>
            <person name="Pangilinan J."/>
            <person name="Ruiz-Duenas F.J."/>
            <person name="Barrasa J.M."/>
            <person name="Sanchez-Garcia M."/>
            <person name="Camarero S."/>
            <person name="Miyauchi S."/>
            <person name="Serrano A."/>
            <person name="Linde D."/>
            <person name="Babiker R."/>
            <person name="Drula E."/>
            <person name="Ayuso-Fernandez I."/>
            <person name="Pacheco R."/>
            <person name="Padilla G."/>
            <person name="Ferreira P."/>
            <person name="Barriuso J."/>
            <person name="Kellner H."/>
            <person name="Castanera R."/>
            <person name="Alfaro M."/>
            <person name="Ramirez L."/>
            <person name="Pisabarro A.G."/>
            <person name="Kuo A."/>
            <person name="Tritt A."/>
            <person name="Lipzen A."/>
            <person name="He G."/>
            <person name="Yan M."/>
            <person name="Ng V."/>
            <person name="Cullen D."/>
            <person name="Martin F."/>
            <person name="Rosso M.-N."/>
            <person name="Henrissat B."/>
            <person name="Hibbett D."/>
            <person name="Martinez A.T."/>
            <person name="Grigoriev I.V."/>
        </authorList>
    </citation>
    <scope>NUCLEOTIDE SEQUENCE</scope>
    <source>
        <strain evidence="1">AH 40177</strain>
    </source>
</reference>
<keyword evidence="1" id="KW-0808">Transferase</keyword>
<organism evidence="1 2">
    <name type="scientific">Rhodocollybia butyracea</name>
    <dbReference type="NCBI Taxonomy" id="206335"/>
    <lineage>
        <taxon>Eukaryota</taxon>
        <taxon>Fungi</taxon>
        <taxon>Dikarya</taxon>
        <taxon>Basidiomycota</taxon>
        <taxon>Agaricomycotina</taxon>
        <taxon>Agaricomycetes</taxon>
        <taxon>Agaricomycetidae</taxon>
        <taxon>Agaricales</taxon>
        <taxon>Marasmiineae</taxon>
        <taxon>Omphalotaceae</taxon>
        <taxon>Rhodocollybia</taxon>
    </lineage>
</organism>
<dbReference type="GO" id="GO:0016301">
    <property type="term" value="F:kinase activity"/>
    <property type="evidence" value="ECO:0007669"/>
    <property type="project" value="UniProtKB-KW"/>
</dbReference>
<keyword evidence="1" id="KW-0418">Kinase</keyword>
<name>A0A9P5UEA4_9AGAR</name>
<comment type="caution">
    <text evidence="1">The sequence shown here is derived from an EMBL/GenBank/DDBJ whole genome shotgun (WGS) entry which is preliminary data.</text>
</comment>